<dbReference type="InterPro" id="IPR039461">
    <property type="entry name" value="Peptidase_M49"/>
</dbReference>
<dbReference type="PANTHER" id="PTHR23422:SF9">
    <property type="entry name" value="ZN-DEPENDENT HYDROLASE"/>
    <property type="match status" value="1"/>
</dbReference>
<dbReference type="AlphaFoldDB" id="A0A1F5HBW2"/>
<accession>A0A1F5HBW2</accession>
<dbReference type="Proteomes" id="UP000176751">
    <property type="component" value="Unassembled WGS sequence"/>
</dbReference>
<evidence type="ECO:0000256" key="1">
    <source>
        <dbReference type="ARBA" id="ARBA00022723"/>
    </source>
</evidence>
<keyword evidence="2" id="KW-0378">Hydrolase</keyword>
<dbReference type="EMBL" id="MFCA01000025">
    <property type="protein sequence ID" value="OGE01611.1"/>
    <property type="molecule type" value="Genomic_DNA"/>
</dbReference>
<dbReference type="Gene3D" id="3.30.540.30">
    <property type="match status" value="1"/>
</dbReference>
<evidence type="ECO:0000256" key="2">
    <source>
        <dbReference type="ARBA" id="ARBA00022801"/>
    </source>
</evidence>
<sequence>MTKKPIIKFSAKAIRKLSASEKRVVTKLIDAAEAISAIYEQQENSNYLGANFYPHDVTKEEIVKAARHNKAILSPYTMVEKNKKGELIAIPYHVKFVKQLEKVARLVKEAAKITQNHDFAKRLEVQANSLLDGNYETSDIYWLSLKPYKINFVIGPIERYDDKLFFTKCAYQSWVGIMDEQRTSDTTVFKNYIVSGRRKVLAPSEKVDFLDKIQIRVDDVLIFSGLIAHFMFTSSNLPNDVGLMEKHGSEITIFKPSFDIKFNAEHHPIFHAIFEGKFQQGYPIDVLKMGSLRNSYLHEISHTLLRYRDSERRLKEYFPVFDEISASIYGVKACGSLLLKDVISQKELEAIMVMFVARAFSWWTSYLKEPSIIHYAQGFAIALNYFLESGAIREAGGFSWPNFTKLFVSINELADTLERILAVGTYEDAQHFVEKYASLEIFERFRPNLKKLI</sequence>
<evidence type="ECO:0000313" key="3">
    <source>
        <dbReference type="EMBL" id="OGE01611.1"/>
    </source>
</evidence>
<dbReference type="GO" id="GO:0046872">
    <property type="term" value="F:metal ion binding"/>
    <property type="evidence" value="ECO:0007669"/>
    <property type="project" value="UniProtKB-KW"/>
</dbReference>
<comment type="caution">
    <text evidence="3">The sequence shown here is derived from an EMBL/GenBank/DDBJ whole genome shotgun (WGS) entry which is preliminary data.</text>
</comment>
<name>A0A1F5HBW2_9BACT</name>
<evidence type="ECO:0000313" key="4">
    <source>
        <dbReference type="Proteomes" id="UP000176751"/>
    </source>
</evidence>
<evidence type="ECO:0008006" key="5">
    <source>
        <dbReference type="Google" id="ProtNLM"/>
    </source>
</evidence>
<gene>
    <name evidence="3" type="ORF">A2196_01855</name>
</gene>
<reference evidence="3 4" key="1">
    <citation type="journal article" date="2016" name="Nat. Commun.">
        <title>Thousands of microbial genomes shed light on interconnected biogeochemical processes in an aquifer system.</title>
        <authorList>
            <person name="Anantharaman K."/>
            <person name="Brown C.T."/>
            <person name="Hug L.A."/>
            <person name="Sharon I."/>
            <person name="Castelle C.J."/>
            <person name="Probst A.J."/>
            <person name="Thomas B.C."/>
            <person name="Singh A."/>
            <person name="Wilkins M.J."/>
            <person name="Karaoz U."/>
            <person name="Brodie E.L."/>
            <person name="Williams K.H."/>
            <person name="Hubbard S.S."/>
            <person name="Banfield J.F."/>
        </authorList>
    </citation>
    <scope>NUCLEOTIDE SEQUENCE [LARGE SCALE GENOMIC DNA]</scope>
</reference>
<dbReference type="GO" id="GO:0008239">
    <property type="term" value="F:dipeptidyl-peptidase activity"/>
    <property type="evidence" value="ECO:0007669"/>
    <property type="project" value="TreeGrafter"/>
</dbReference>
<dbReference type="PANTHER" id="PTHR23422">
    <property type="entry name" value="DIPEPTIDYL PEPTIDASE III-RELATED"/>
    <property type="match status" value="1"/>
</dbReference>
<organism evidence="3 4">
    <name type="scientific">Candidatus Curtissbacteria bacterium RIFOXYA1_FULL_41_14</name>
    <dbReference type="NCBI Taxonomy" id="1797737"/>
    <lineage>
        <taxon>Bacteria</taxon>
        <taxon>Candidatus Curtissiibacteriota</taxon>
    </lineage>
</organism>
<keyword evidence="1" id="KW-0479">Metal-binding</keyword>
<proteinExistence type="predicted"/>
<dbReference type="GO" id="GO:0005737">
    <property type="term" value="C:cytoplasm"/>
    <property type="evidence" value="ECO:0007669"/>
    <property type="project" value="TreeGrafter"/>
</dbReference>
<protein>
    <recommendedName>
        <fullName evidence="5">Peptidase family M49</fullName>
    </recommendedName>
</protein>
<dbReference type="STRING" id="1797737.A2196_01855"/>